<name>A0A511RIX8_9DEIN</name>
<gene>
    <name evidence="1" type="ORF">ODE01S_03560</name>
</gene>
<proteinExistence type="predicted"/>
<dbReference type="Proteomes" id="UP000321827">
    <property type="component" value="Unassembled WGS sequence"/>
</dbReference>
<reference evidence="1 2" key="1">
    <citation type="submission" date="2019-07" db="EMBL/GenBank/DDBJ databases">
        <title>Whole genome shotgun sequence of Oceanithermus desulfurans NBRC 100063.</title>
        <authorList>
            <person name="Hosoyama A."/>
            <person name="Uohara A."/>
            <person name="Ohji S."/>
            <person name="Ichikawa N."/>
        </authorList>
    </citation>
    <scope>NUCLEOTIDE SEQUENCE [LARGE SCALE GENOMIC DNA]</scope>
    <source>
        <strain evidence="1 2">NBRC 100063</strain>
    </source>
</reference>
<dbReference type="EMBL" id="BJXN01000002">
    <property type="protein sequence ID" value="GEM88922.1"/>
    <property type="molecule type" value="Genomic_DNA"/>
</dbReference>
<accession>A0A511RIX8</accession>
<evidence type="ECO:0000313" key="1">
    <source>
        <dbReference type="EMBL" id="GEM88922.1"/>
    </source>
</evidence>
<comment type="caution">
    <text evidence="1">The sequence shown here is derived from an EMBL/GenBank/DDBJ whole genome shotgun (WGS) entry which is preliminary data.</text>
</comment>
<sequence>MKAYRAKQVTPLLAGDAHLMQLWKEAAGEDKIVAFQKDGENWVGVKDAALVALLESRGLKGEPWNG</sequence>
<dbReference type="AlphaFoldDB" id="A0A511RIX8"/>
<dbReference type="RefSeq" id="WP_147145216.1">
    <property type="nucleotide sequence ID" value="NZ_BJXN01000002.1"/>
</dbReference>
<protein>
    <submittedName>
        <fullName evidence="1">Uncharacterized protein</fullName>
    </submittedName>
</protein>
<evidence type="ECO:0000313" key="2">
    <source>
        <dbReference type="Proteomes" id="UP000321827"/>
    </source>
</evidence>
<dbReference type="OrthoDB" id="33050at2"/>
<organism evidence="1 2">
    <name type="scientific">Oceanithermus desulfurans NBRC 100063</name>
    <dbReference type="NCBI Taxonomy" id="1227550"/>
    <lineage>
        <taxon>Bacteria</taxon>
        <taxon>Thermotogati</taxon>
        <taxon>Deinococcota</taxon>
        <taxon>Deinococci</taxon>
        <taxon>Thermales</taxon>
        <taxon>Thermaceae</taxon>
        <taxon>Oceanithermus</taxon>
    </lineage>
</organism>